<dbReference type="InterPro" id="IPR000223">
    <property type="entry name" value="Pept_S26A_signal_pept_1"/>
</dbReference>
<dbReference type="GO" id="GO:0016020">
    <property type="term" value="C:membrane"/>
    <property type="evidence" value="ECO:0007669"/>
    <property type="project" value="InterPro"/>
</dbReference>
<dbReference type="EMBL" id="CAEZXH010000130">
    <property type="protein sequence ID" value="CAB4695435.1"/>
    <property type="molecule type" value="Genomic_DNA"/>
</dbReference>
<dbReference type="NCBIfam" id="TIGR02227">
    <property type="entry name" value="sigpep_I_bact"/>
    <property type="match status" value="1"/>
</dbReference>
<dbReference type="EMBL" id="CAFBLI010000086">
    <property type="protein sequence ID" value="CAB4872553.1"/>
    <property type="molecule type" value="Genomic_DNA"/>
</dbReference>
<dbReference type="InterPro" id="IPR036286">
    <property type="entry name" value="LexA/Signal_pep-like_sf"/>
</dbReference>
<reference evidence="4" key="1">
    <citation type="submission" date="2020-05" db="EMBL/GenBank/DDBJ databases">
        <authorList>
            <person name="Chiriac C."/>
            <person name="Salcher M."/>
            <person name="Ghai R."/>
            <person name="Kavagutti S V."/>
        </authorList>
    </citation>
    <scope>NUCLEOTIDE SEQUENCE</scope>
</reference>
<evidence type="ECO:0000313" key="4">
    <source>
        <dbReference type="EMBL" id="CAB4594231.1"/>
    </source>
</evidence>
<dbReference type="Gene3D" id="2.10.109.10">
    <property type="entry name" value="Umud Fragment, subunit A"/>
    <property type="match status" value="1"/>
</dbReference>
<evidence type="ECO:0000313" key="5">
    <source>
        <dbReference type="EMBL" id="CAB4695435.1"/>
    </source>
</evidence>
<organism evidence="4">
    <name type="scientific">freshwater metagenome</name>
    <dbReference type="NCBI Taxonomy" id="449393"/>
    <lineage>
        <taxon>unclassified sequences</taxon>
        <taxon>metagenomes</taxon>
        <taxon>ecological metagenomes</taxon>
    </lineage>
</organism>
<sequence>MKFPAKGSLLREIPLLVVVSLIISIFIKAFLIQAFYIPSGSMEQTLKINDRVVVNKFSNFFTEVKRGDVLVFRDPGGWLPENLPENRGTAIRILRSGLVYVGLLPDPAKQHLIKRVIGVAGDEVVCCTDKKLSINGVVIKENYLYPGNNPSELEFRVTVPKGFVWAMGDHRAASEDSRYHQEDPRKGMVPLSAVVGRAVAIVWPPRNASFLPEPDVLKNIPVRQSNPATKTTTK</sequence>
<dbReference type="EMBL" id="CAFBPY010000083">
    <property type="protein sequence ID" value="CAB5037650.1"/>
    <property type="molecule type" value="Genomic_DNA"/>
</dbReference>
<dbReference type="PANTHER" id="PTHR43390:SF1">
    <property type="entry name" value="CHLOROPLAST PROCESSING PEPTIDASE"/>
    <property type="match status" value="1"/>
</dbReference>
<feature type="transmembrane region" description="Helical" evidence="2">
    <location>
        <begin position="12"/>
        <end position="36"/>
    </location>
</feature>
<dbReference type="EMBL" id="CAEZZS010000093">
    <property type="protein sequence ID" value="CAB4786440.1"/>
    <property type="molecule type" value="Genomic_DNA"/>
</dbReference>
<dbReference type="PRINTS" id="PR00727">
    <property type="entry name" value="LEADERPTASE"/>
</dbReference>
<evidence type="ECO:0000313" key="7">
    <source>
        <dbReference type="EMBL" id="CAB4786440.1"/>
    </source>
</evidence>
<evidence type="ECO:0000256" key="2">
    <source>
        <dbReference type="SAM" id="Phobius"/>
    </source>
</evidence>
<dbReference type="GO" id="GO:0006465">
    <property type="term" value="P:signal peptide processing"/>
    <property type="evidence" value="ECO:0007669"/>
    <property type="project" value="InterPro"/>
</dbReference>
<dbReference type="SUPFAM" id="SSF51306">
    <property type="entry name" value="LexA/Signal peptidase"/>
    <property type="match status" value="1"/>
</dbReference>
<proteinExistence type="inferred from homology"/>
<dbReference type="Pfam" id="PF10502">
    <property type="entry name" value="Peptidase_S26"/>
    <property type="match status" value="1"/>
</dbReference>
<comment type="similarity">
    <text evidence="1">Belongs to the peptidase S26 family.</text>
</comment>
<feature type="domain" description="Peptidase S26" evidence="3">
    <location>
        <begin position="12"/>
        <end position="203"/>
    </location>
</feature>
<evidence type="ECO:0000256" key="1">
    <source>
        <dbReference type="ARBA" id="ARBA00009370"/>
    </source>
</evidence>
<dbReference type="EMBL" id="CAEZYJ010000105">
    <property type="protein sequence ID" value="CAB4722798.1"/>
    <property type="molecule type" value="Genomic_DNA"/>
</dbReference>
<evidence type="ECO:0000313" key="8">
    <source>
        <dbReference type="EMBL" id="CAB4872553.1"/>
    </source>
</evidence>
<dbReference type="PANTHER" id="PTHR43390">
    <property type="entry name" value="SIGNAL PEPTIDASE I"/>
    <property type="match status" value="1"/>
</dbReference>
<keyword evidence="2" id="KW-0812">Transmembrane</keyword>
<evidence type="ECO:0000259" key="3">
    <source>
        <dbReference type="Pfam" id="PF10502"/>
    </source>
</evidence>
<keyword evidence="2" id="KW-0472">Membrane</keyword>
<evidence type="ECO:0000313" key="6">
    <source>
        <dbReference type="EMBL" id="CAB4722798.1"/>
    </source>
</evidence>
<evidence type="ECO:0000313" key="9">
    <source>
        <dbReference type="EMBL" id="CAB5037650.1"/>
    </source>
</evidence>
<dbReference type="InterPro" id="IPR019533">
    <property type="entry name" value="Peptidase_S26"/>
</dbReference>
<name>A0A6J6FZJ9_9ZZZZ</name>
<dbReference type="AlphaFoldDB" id="A0A6J6FZJ9"/>
<dbReference type="CDD" id="cd06530">
    <property type="entry name" value="S26_SPase_I"/>
    <property type="match status" value="1"/>
</dbReference>
<gene>
    <name evidence="4" type="ORF">UFOPK1811_00358</name>
    <name evidence="5" type="ORF">UFOPK2360_01362</name>
    <name evidence="6" type="ORF">UFOPK2659_00766</name>
    <name evidence="7" type="ORF">UFOPK2922_01362</name>
    <name evidence="8" type="ORF">UFOPK3306_01024</name>
    <name evidence="9" type="ORF">UFOPK4209_00626</name>
</gene>
<protein>
    <submittedName>
        <fullName evidence="4">Unannotated protein</fullName>
    </submittedName>
</protein>
<dbReference type="GO" id="GO:0004252">
    <property type="term" value="F:serine-type endopeptidase activity"/>
    <property type="evidence" value="ECO:0007669"/>
    <property type="project" value="InterPro"/>
</dbReference>
<dbReference type="EMBL" id="CAEZUJ010000008">
    <property type="protein sequence ID" value="CAB4594231.1"/>
    <property type="molecule type" value="Genomic_DNA"/>
</dbReference>
<accession>A0A6J6FZJ9</accession>
<keyword evidence="2" id="KW-1133">Transmembrane helix</keyword>